<keyword evidence="1" id="KW-0812">Transmembrane</keyword>
<dbReference type="InterPro" id="IPR038750">
    <property type="entry name" value="YczE/YyaS-like"/>
</dbReference>
<keyword evidence="1" id="KW-1133">Transmembrane helix</keyword>
<dbReference type="PROSITE" id="PS51257">
    <property type="entry name" value="PROKAR_LIPOPROTEIN"/>
    <property type="match status" value="1"/>
</dbReference>
<sequence length="220" mass="23390">MKHTPKSLILRCLVILLGTIVAAFGCASFVKCSSLGLAPVDAFIMGLGGKLGTSYGMTLNIVNIVLFVFLLIFNRKMIHFGTIIYTLLVGTFSDMFIAMLTGLLGEDPALPVKVVLLLLAVVTFAFGLGLYQSAQLGAGPIDGFNQTIAKWTKIPLKYERIGCDVLMALMGFLLGSTIFVGTILGMFAVGPIMGPTITRLAPVVDKWADGDHSEADKVAG</sequence>
<feature type="transmembrane region" description="Helical" evidence="1">
    <location>
        <begin position="165"/>
        <end position="189"/>
    </location>
</feature>
<dbReference type="PANTHER" id="PTHR40078:SF1">
    <property type="entry name" value="INTEGRAL MEMBRANE PROTEIN"/>
    <property type="match status" value="1"/>
</dbReference>
<name>A0A921MKD5_9FIRM</name>
<dbReference type="EMBL" id="DYUC01000020">
    <property type="protein sequence ID" value="HJG85872.1"/>
    <property type="molecule type" value="Genomic_DNA"/>
</dbReference>
<accession>A0A921MKD5</accession>
<evidence type="ECO:0000313" key="3">
    <source>
        <dbReference type="Proteomes" id="UP000760668"/>
    </source>
</evidence>
<evidence type="ECO:0000313" key="2">
    <source>
        <dbReference type="EMBL" id="HJG85872.1"/>
    </source>
</evidence>
<gene>
    <name evidence="2" type="ORF">K8V01_02410</name>
</gene>
<dbReference type="AlphaFoldDB" id="A0A921MKD5"/>
<evidence type="ECO:0000256" key="1">
    <source>
        <dbReference type="SAM" id="Phobius"/>
    </source>
</evidence>
<dbReference type="Proteomes" id="UP000760668">
    <property type="component" value="Unassembled WGS sequence"/>
</dbReference>
<dbReference type="Pfam" id="PF19700">
    <property type="entry name" value="DUF6198"/>
    <property type="match status" value="1"/>
</dbReference>
<dbReference type="PANTHER" id="PTHR40078">
    <property type="entry name" value="INTEGRAL MEMBRANE PROTEIN-RELATED"/>
    <property type="match status" value="1"/>
</dbReference>
<feature type="transmembrane region" description="Helical" evidence="1">
    <location>
        <begin position="110"/>
        <end position="131"/>
    </location>
</feature>
<dbReference type="RefSeq" id="WP_295369557.1">
    <property type="nucleotide sequence ID" value="NZ_DYUC01000020.1"/>
</dbReference>
<reference evidence="2" key="2">
    <citation type="submission" date="2021-09" db="EMBL/GenBank/DDBJ databases">
        <authorList>
            <person name="Gilroy R."/>
        </authorList>
    </citation>
    <scope>NUCLEOTIDE SEQUENCE</scope>
    <source>
        <strain evidence="2">CHK179-5677</strain>
    </source>
</reference>
<organism evidence="2 3">
    <name type="scientific">Pseudoflavonifractor capillosus</name>
    <dbReference type="NCBI Taxonomy" id="106588"/>
    <lineage>
        <taxon>Bacteria</taxon>
        <taxon>Bacillati</taxon>
        <taxon>Bacillota</taxon>
        <taxon>Clostridia</taxon>
        <taxon>Eubacteriales</taxon>
        <taxon>Oscillospiraceae</taxon>
        <taxon>Pseudoflavonifractor</taxon>
    </lineage>
</organism>
<keyword evidence="1" id="KW-0472">Membrane</keyword>
<feature type="transmembrane region" description="Helical" evidence="1">
    <location>
        <begin position="52"/>
        <end position="73"/>
    </location>
</feature>
<protein>
    <submittedName>
        <fullName evidence="2">YitT family protein</fullName>
    </submittedName>
</protein>
<proteinExistence type="predicted"/>
<reference evidence="2" key="1">
    <citation type="journal article" date="2021" name="PeerJ">
        <title>Extensive microbial diversity within the chicken gut microbiome revealed by metagenomics and culture.</title>
        <authorList>
            <person name="Gilroy R."/>
            <person name="Ravi A."/>
            <person name="Getino M."/>
            <person name="Pursley I."/>
            <person name="Horton D.L."/>
            <person name="Alikhan N.F."/>
            <person name="Baker D."/>
            <person name="Gharbi K."/>
            <person name="Hall N."/>
            <person name="Watson M."/>
            <person name="Adriaenssens E.M."/>
            <person name="Foster-Nyarko E."/>
            <person name="Jarju S."/>
            <person name="Secka A."/>
            <person name="Antonio M."/>
            <person name="Oren A."/>
            <person name="Chaudhuri R.R."/>
            <person name="La Ragione R."/>
            <person name="Hildebrand F."/>
            <person name="Pallen M.J."/>
        </authorList>
    </citation>
    <scope>NUCLEOTIDE SEQUENCE</scope>
    <source>
        <strain evidence="2">CHK179-5677</strain>
    </source>
</reference>
<comment type="caution">
    <text evidence="2">The sequence shown here is derived from an EMBL/GenBank/DDBJ whole genome shotgun (WGS) entry which is preliminary data.</text>
</comment>
<feature type="transmembrane region" description="Helical" evidence="1">
    <location>
        <begin position="85"/>
        <end position="104"/>
    </location>
</feature>